<sequence>MDHREGAAKDPDSNALFAAALAAGWDVERLHSFRCPEGPAARDPVFYGETILADAIQDDLGIALLEPTADWLPRLPKRHRLRDVRLTTLEDALALRDRAFIKPTDEKIFPARVYAGGAAVDPDPRLRLDLPALVSEPVVFEVEFRFFVVEREVATLSPYVRGGEIARSAAGDWEADPGRSSQHPRRSTRCSPTPTWSYRPRWSWTSDEWRGEVGASSRRIPRGPRGSAGATRRACYACCSGQRCHGAWCRRQTSAGCGASDEGSGSSSCRTTSLEERGRLILVGIARAWCAQDGMGDRGRSR</sequence>
<feature type="region of interest" description="Disordered" evidence="1">
    <location>
        <begin position="171"/>
        <end position="195"/>
    </location>
</feature>
<organism evidence="3 4">
    <name type="scientific">Sorangium cellulosum</name>
    <name type="common">Polyangium cellulosum</name>
    <dbReference type="NCBI Taxonomy" id="56"/>
    <lineage>
        <taxon>Bacteria</taxon>
        <taxon>Pseudomonadati</taxon>
        <taxon>Myxococcota</taxon>
        <taxon>Polyangia</taxon>
        <taxon>Polyangiales</taxon>
        <taxon>Polyangiaceae</taxon>
        <taxon>Sorangium</taxon>
    </lineage>
</organism>
<dbReference type="Pfam" id="PF18299">
    <property type="entry name" value="R2K_2"/>
    <property type="match status" value="1"/>
</dbReference>
<dbReference type="InterPro" id="IPR041261">
    <property type="entry name" value="R2K_2"/>
</dbReference>
<comment type="caution">
    <text evidence="3">The sequence shown here is derived from an EMBL/GenBank/DDBJ whole genome shotgun (WGS) entry which is preliminary data.</text>
</comment>
<evidence type="ECO:0000259" key="2">
    <source>
        <dbReference type="Pfam" id="PF18299"/>
    </source>
</evidence>
<reference evidence="3 4" key="1">
    <citation type="submission" date="2014-02" db="EMBL/GenBank/DDBJ databases">
        <title>The small core and large imbalanced accessory genome model reveals a collaborative survival strategy of Sorangium cellulosum strains in nature.</title>
        <authorList>
            <person name="Han K."/>
            <person name="Peng R."/>
            <person name="Blom J."/>
            <person name="Li Y.-Z."/>
        </authorList>
    </citation>
    <scope>NUCLEOTIDE SEQUENCE [LARGE SCALE GENOMIC DNA]</scope>
    <source>
        <strain evidence="3 4">So0149</strain>
    </source>
</reference>
<evidence type="ECO:0000256" key="1">
    <source>
        <dbReference type="SAM" id="MobiDB-lite"/>
    </source>
</evidence>
<feature type="domain" description="ATP-grasp" evidence="2">
    <location>
        <begin position="82"/>
        <end position="166"/>
    </location>
</feature>
<accession>A0A150SIW9</accession>
<protein>
    <recommendedName>
        <fullName evidence="2">ATP-grasp domain-containing protein</fullName>
    </recommendedName>
</protein>
<dbReference type="Proteomes" id="UP000075515">
    <property type="component" value="Unassembled WGS sequence"/>
</dbReference>
<proteinExistence type="predicted"/>
<dbReference type="AlphaFoldDB" id="A0A150SIW9"/>
<evidence type="ECO:0000313" key="3">
    <source>
        <dbReference type="EMBL" id="KYF75182.1"/>
    </source>
</evidence>
<dbReference type="EMBL" id="JEMC01004169">
    <property type="protein sequence ID" value="KYF75182.1"/>
    <property type="molecule type" value="Genomic_DNA"/>
</dbReference>
<gene>
    <name evidence="3" type="ORF">BE18_22255</name>
</gene>
<name>A0A150SIW9_SORCE</name>
<evidence type="ECO:0000313" key="4">
    <source>
        <dbReference type="Proteomes" id="UP000075515"/>
    </source>
</evidence>